<comment type="function">
    <text evidence="2 3">Removes the phosphate from trehalose 6-phosphate to produce free trehalose.</text>
</comment>
<name>A0A7W7G9D5_9ACTN</name>
<evidence type="ECO:0000313" key="5">
    <source>
        <dbReference type="Proteomes" id="UP000542210"/>
    </source>
</evidence>
<dbReference type="PANTHER" id="PTHR43768:SF3">
    <property type="entry name" value="TREHALOSE 6-PHOSPHATE PHOSPHATASE"/>
    <property type="match status" value="1"/>
</dbReference>
<keyword evidence="3" id="KW-0479">Metal-binding</keyword>
<organism evidence="4 5">
    <name type="scientific">Sphaerisporangium siamense</name>
    <dbReference type="NCBI Taxonomy" id="795645"/>
    <lineage>
        <taxon>Bacteria</taxon>
        <taxon>Bacillati</taxon>
        <taxon>Actinomycetota</taxon>
        <taxon>Actinomycetes</taxon>
        <taxon>Streptosporangiales</taxon>
        <taxon>Streptosporangiaceae</taxon>
        <taxon>Sphaerisporangium</taxon>
    </lineage>
</organism>
<reference evidence="4 5" key="1">
    <citation type="submission" date="2020-08" db="EMBL/GenBank/DDBJ databases">
        <title>Sequencing the genomes of 1000 actinobacteria strains.</title>
        <authorList>
            <person name="Klenk H.-P."/>
        </authorList>
    </citation>
    <scope>NUCLEOTIDE SEQUENCE [LARGE SCALE GENOMIC DNA]</scope>
    <source>
        <strain evidence="4 5">DSM 45784</strain>
    </source>
</reference>
<sequence>MIGLDFDGTLAPIVPDPADARVAPEAAAALVRLGGLVGAVAIVTGRPAATAIEYGRVPGGPGLADVPGLVVLGQYGLERWEGGRVTSPPPPPGVERVRAEVPALVASLGFTLTDGAEPGVTLEDKGRAVAVHTRRAPDPEGTLRALREPLAKLAAETGLAVEPGRLVLELRPSGMDKGHALGAFLAERAARSVLFAGDDLGDLAAFEAVRLSGLPGVTVCSASTEVTELARRADVVVDGPAGVAALLTALADALPPRATS</sequence>
<proteinExistence type="inferred from homology"/>
<dbReference type="InterPro" id="IPR003337">
    <property type="entry name" value="Trehalose_PPase"/>
</dbReference>
<keyword evidence="3" id="KW-0460">Magnesium</keyword>
<dbReference type="Gene3D" id="3.30.70.1020">
    <property type="entry name" value="Trehalose-6-phosphate phosphatase related protein, domain 2"/>
    <property type="match status" value="1"/>
</dbReference>
<gene>
    <name evidence="4" type="ORF">BJ982_001978</name>
</gene>
<evidence type="ECO:0000256" key="2">
    <source>
        <dbReference type="ARBA" id="ARBA00024179"/>
    </source>
</evidence>
<dbReference type="GO" id="GO:0004805">
    <property type="term" value="F:trehalose-phosphatase activity"/>
    <property type="evidence" value="ECO:0007669"/>
    <property type="project" value="UniProtKB-EC"/>
</dbReference>
<dbReference type="NCBIfam" id="TIGR00685">
    <property type="entry name" value="T6PP"/>
    <property type="match status" value="1"/>
</dbReference>
<dbReference type="Pfam" id="PF02358">
    <property type="entry name" value="Trehalose_PPase"/>
    <property type="match status" value="1"/>
</dbReference>
<comment type="cofactor">
    <cofactor evidence="3">
        <name>Mg(2+)</name>
        <dbReference type="ChEBI" id="CHEBI:18420"/>
    </cofactor>
</comment>
<evidence type="ECO:0000256" key="3">
    <source>
        <dbReference type="RuleBase" id="RU361117"/>
    </source>
</evidence>
<dbReference type="UniPathway" id="UPA00299"/>
<protein>
    <recommendedName>
        <fullName evidence="3">Trehalose 6-phosphate phosphatase</fullName>
        <ecNumber evidence="3">3.1.3.12</ecNumber>
    </recommendedName>
</protein>
<dbReference type="InterPro" id="IPR036412">
    <property type="entry name" value="HAD-like_sf"/>
</dbReference>
<dbReference type="Proteomes" id="UP000542210">
    <property type="component" value="Unassembled WGS sequence"/>
</dbReference>
<comment type="similarity">
    <text evidence="3">Belongs to the trehalose phosphatase family.</text>
</comment>
<dbReference type="GO" id="GO:0046872">
    <property type="term" value="F:metal ion binding"/>
    <property type="evidence" value="ECO:0007669"/>
    <property type="project" value="UniProtKB-KW"/>
</dbReference>
<evidence type="ECO:0000313" key="4">
    <source>
        <dbReference type="EMBL" id="MBB4700434.1"/>
    </source>
</evidence>
<keyword evidence="1 3" id="KW-0378">Hydrolase</keyword>
<comment type="caution">
    <text evidence="4">The sequence shown here is derived from an EMBL/GenBank/DDBJ whole genome shotgun (WGS) entry which is preliminary data.</text>
</comment>
<dbReference type="AlphaFoldDB" id="A0A7W7G9D5"/>
<dbReference type="EC" id="3.1.3.12" evidence="3"/>
<dbReference type="PANTHER" id="PTHR43768">
    <property type="entry name" value="TREHALOSE 6-PHOSPHATE PHOSPHATASE"/>
    <property type="match status" value="1"/>
</dbReference>
<dbReference type="EMBL" id="JACHND010000001">
    <property type="protein sequence ID" value="MBB4700434.1"/>
    <property type="molecule type" value="Genomic_DNA"/>
</dbReference>
<dbReference type="InterPro" id="IPR044651">
    <property type="entry name" value="OTSB-like"/>
</dbReference>
<dbReference type="SUPFAM" id="SSF56784">
    <property type="entry name" value="HAD-like"/>
    <property type="match status" value="1"/>
</dbReference>
<dbReference type="GO" id="GO:0005992">
    <property type="term" value="P:trehalose biosynthetic process"/>
    <property type="evidence" value="ECO:0007669"/>
    <property type="project" value="UniProtKB-UniPathway"/>
</dbReference>
<keyword evidence="5" id="KW-1185">Reference proteome</keyword>
<evidence type="ECO:0000256" key="1">
    <source>
        <dbReference type="ARBA" id="ARBA00022801"/>
    </source>
</evidence>
<dbReference type="Gene3D" id="3.40.50.1000">
    <property type="entry name" value="HAD superfamily/HAD-like"/>
    <property type="match status" value="1"/>
</dbReference>
<dbReference type="RefSeq" id="WP_184878641.1">
    <property type="nucleotide sequence ID" value="NZ_BOOV01000034.1"/>
</dbReference>
<accession>A0A7W7G9D5</accession>
<comment type="catalytic activity">
    <reaction evidence="3">
        <text>alpha,alpha-trehalose 6-phosphate + H2O = alpha,alpha-trehalose + phosphate</text>
        <dbReference type="Rhea" id="RHEA:23420"/>
        <dbReference type="ChEBI" id="CHEBI:15377"/>
        <dbReference type="ChEBI" id="CHEBI:16551"/>
        <dbReference type="ChEBI" id="CHEBI:43474"/>
        <dbReference type="ChEBI" id="CHEBI:58429"/>
        <dbReference type="EC" id="3.1.3.12"/>
    </reaction>
</comment>
<dbReference type="InterPro" id="IPR023214">
    <property type="entry name" value="HAD_sf"/>
</dbReference>
<comment type="pathway">
    <text evidence="3">Glycan biosynthesis; trehalose biosynthesis.</text>
</comment>